<dbReference type="InterPro" id="IPR039425">
    <property type="entry name" value="RNA_pol_sigma-70-like"/>
</dbReference>
<dbReference type="OrthoDB" id="278371at2"/>
<dbReference type="KEGG" id="tpol:Mal48_16330"/>
<dbReference type="EMBL" id="CP036267">
    <property type="protein sequence ID" value="QDT32387.1"/>
    <property type="molecule type" value="Genomic_DNA"/>
</dbReference>
<reference evidence="5 6" key="1">
    <citation type="submission" date="2019-02" db="EMBL/GenBank/DDBJ databases">
        <title>Deep-cultivation of Planctomycetes and their phenomic and genomic characterization uncovers novel biology.</title>
        <authorList>
            <person name="Wiegand S."/>
            <person name="Jogler M."/>
            <person name="Boedeker C."/>
            <person name="Pinto D."/>
            <person name="Vollmers J."/>
            <person name="Rivas-Marin E."/>
            <person name="Kohn T."/>
            <person name="Peeters S.H."/>
            <person name="Heuer A."/>
            <person name="Rast P."/>
            <person name="Oberbeckmann S."/>
            <person name="Bunk B."/>
            <person name="Jeske O."/>
            <person name="Meyerdierks A."/>
            <person name="Storesund J.E."/>
            <person name="Kallscheuer N."/>
            <person name="Luecker S."/>
            <person name="Lage O.M."/>
            <person name="Pohl T."/>
            <person name="Merkel B.J."/>
            <person name="Hornburger P."/>
            <person name="Mueller R.-W."/>
            <person name="Bruemmer F."/>
            <person name="Labrenz M."/>
            <person name="Spormann A.M."/>
            <person name="Op den Camp H."/>
            <person name="Overmann J."/>
            <person name="Amann R."/>
            <person name="Jetten M.S.M."/>
            <person name="Mascher T."/>
            <person name="Medema M.H."/>
            <person name="Devos D.P."/>
            <person name="Kaster A.-K."/>
            <person name="Ovreas L."/>
            <person name="Rohde M."/>
            <person name="Galperin M.Y."/>
            <person name="Jogler C."/>
        </authorList>
    </citation>
    <scope>NUCLEOTIDE SEQUENCE [LARGE SCALE GENOMIC DNA]</scope>
    <source>
        <strain evidence="5 6">Mal48</strain>
    </source>
</reference>
<keyword evidence="2" id="KW-0731">Sigma factor</keyword>
<name>A0A517QLH0_9PLAN</name>
<dbReference type="GO" id="GO:0016987">
    <property type="term" value="F:sigma factor activity"/>
    <property type="evidence" value="ECO:0007669"/>
    <property type="project" value="UniProtKB-KW"/>
</dbReference>
<proteinExistence type="predicted"/>
<dbReference type="AlphaFoldDB" id="A0A517QLH0"/>
<dbReference type="Gene3D" id="1.10.10.10">
    <property type="entry name" value="Winged helix-like DNA-binding domain superfamily/Winged helix DNA-binding domain"/>
    <property type="match status" value="1"/>
</dbReference>
<evidence type="ECO:0000259" key="4">
    <source>
        <dbReference type="Pfam" id="PF07638"/>
    </source>
</evidence>
<dbReference type="Proteomes" id="UP000315724">
    <property type="component" value="Chromosome"/>
</dbReference>
<dbReference type="NCBIfam" id="TIGR02937">
    <property type="entry name" value="sigma70-ECF"/>
    <property type="match status" value="1"/>
</dbReference>
<dbReference type="PANTHER" id="PTHR43133:SF39">
    <property type="entry name" value="SIMILAR TO RNA POLYMERASE SIGMA-E FACTOR"/>
    <property type="match status" value="1"/>
</dbReference>
<dbReference type="InterPro" id="IPR053812">
    <property type="entry name" value="HTH_Sigma70_ECF-like"/>
</dbReference>
<accession>A0A517QLH0</accession>
<organism evidence="5 6">
    <name type="scientific">Thalassoglobus polymorphus</name>
    <dbReference type="NCBI Taxonomy" id="2527994"/>
    <lineage>
        <taxon>Bacteria</taxon>
        <taxon>Pseudomonadati</taxon>
        <taxon>Planctomycetota</taxon>
        <taxon>Planctomycetia</taxon>
        <taxon>Planctomycetales</taxon>
        <taxon>Planctomycetaceae</taxon>
        <taxon>Thalassoglobus</taxon>
    </lineage>
</organism>
<evidence type="ECO:0000313" key="6">
    <source>
        <dbReference type="Proteomes" id="UP000315724"/>
    </source>
</evidence>
<keyword evidence="6" id="KW-1185">Reference proteome</keyword>
<evidence type="ECO:0000256" key="3">
    <source>
        <dbReference type="ARBA" id="ARBA00023163"/>
    </source>
</evidence>
<keyword evidence="3" id="KW-0804">Transcription</keyword>
<dbReference type="PANTHER" id="PTHR43133">
    <property type="entry name" value="RNA POLYMERASE ECF-TYPE SIGMA FACTO"/>
    <property type="match status" value="1"/>
</dbReference>
<dbReference type="InterPro" id="IPR036388">
    <property type="entry name" value="WH-like_DNA-bd_sf"/>
</dbReference>
<dbReference type="InterPro" id="IPR011517">
    <property type="entry name" value="RNA_pol_sigma70_ECF-like"/>
</dbReference>
<sequence length="171" mass="19006">MPESPEPAWQQSLYDQLHVMCQKALSREQPGHSLQPTLLLNDAYLKLIEQRNLNFEDRSQVLAAGAVAIRRLLIDYARSRKALSRGGSAGRGISLNISVADSANTIGLLELDDVLKRLGEENQRQAKVVELKYFGGLTVAEIAKELDVSLGTVNNEWVTAKAWLYRELSSD</sequence>
<protein>
    <submittedName>
        <fullName evidence="5">RNA polymerase sigma factor SigL</fullName>
    </submittedName>
</protein>
<dbReference type="RefSeq" id="WP_145197602.1">
    <property type="nucleotide sequence ID" value="NZ_CP036267.1"/>
</dbReference>
<dbReference type="Pfam" id="PF07638">
    <property type="entry name" value="Sigma70_ECF"/>
    <property type="match status" value="1"/>
</dbReference>
<dbReference type="InterPro" id="IPR013324">
    <property type="entry name" value="RNA_pol_sigma_r3/r4-like"/>
</dbReference>
<gene>
    <name evidence="5" type="ORF">Mal48_16330</name>
</gene>
<dbReference type="NCBIfam" id="TIGR02999">
    <property type="entry name" value="Sig-70_X6"/>
    <property type="match status" value="1"/>
</dbReference>
<evidence type="ECO:0000256" key="2">
    <source>
        <dbReference type="ARBA" id="ARBA00023082"/>
    </source>
</evidence>
<dbReference type="GO" id="GO:0006352">
    <property type="term" value="P:DNA-templated transcription initiation"/>
    <property type="evidence" value="ECO:0007669"/>
    <property type="project" value="InterPro"/>
</dbReference>
<dbReference type="InterPro" id="IPR014284">
    <property type="entry name" value="RNA_pol_sigma-70_dom"/>
</dbReference>
<dbReference type="SUPFAM" id="SSF88659">
    <property type="entry name" value="Sigma3 and sigma4 domains of RNA polymerase sigma factors"/>
    <property type="match status" value="1"/>
</dbReference>
<feature type="domain" description="RNA polymerase sigma-70 ECF-like HTH" evidence="4">
    <location>
        <begin position="11"/>
        <end position="169"/>
    </location>
</feature>
<evidence type="ECO:0000256" key="1">
    <source>
        <dbReference type="ARBA" id="ARBA00023015"/>
    </source>
</evidence>
<evidence type="ECO:0000313" key="5">
    <source>
        <dbReference type="EMBL" id="QDT32387.1"/>
    </source>
</evidence>
<keyword evidence="1" id="KW-0805">Transcription regulation</keyword>